<reference evidence="2 3" key="1">
    <citation type="submission" date="2018-06" db="EMBL/GenBank/DDBJ databases">
        <title>Draft sequence of Acidithiobacillus ferrooxidans CCM 4253.</title>
        <authorList>
            <person name="Moya-Beltran A."/>
            <person name="Castro M."/>
            <person name="Covarrubias P.C."/>
            <person name="Issotta F."/>
            <person name="Janiczek O."/>
            <person name="Mandl M."/>
            <person name="Kucera J."/>
            <person name="Quatrini R."/>
        </authorList>
    </citation>
    <scope>NUCLEOTIDE SEQUENCE [LARGE SCALE GENOMIC DNA]</scope>
    <source>
        <strain evidence="2 3">CCM 4253</strain>
    </source>
</reference>
<evidence type="ECO:0000313" key="2">
    <source>
        <dbReference type="EMBL" id="PZD81772.1"/>
    </source>
</evidence>
<organism evidence="2 3">
    <name type="scientific">Acidithiobacillus ferrooxidans</name>
    <name type="common">Thiobacillus ferrooxidans</name>
    <dbReference type="NCBI Taxonomy" id="920"/>
    <lineage>
        <taxon>Bacteria</taxon>
        <taxon>Pseudomonadati</taxon>
        <taxon>Pseudomonadota</taxon>
        <taxon>Acidithiobacillia</taxon>
        <taxon>Acidithiobacillales</taxon>
        <taxon>Acidithiobacillaceae</taxon>
        <taxon>Acidithiobacillus</taxon>
    </lineage>
</organism>
<protein>
    <submittedName>
        <fullName evidence="2">Uncharacterized protein</fullName>
    </submittedName>
</protein>
<gene>
    <name evidence="2" type="ORF">DN052_01460</name>
</gene>
<evidence type="ECO:0000256" key="1">
    <source>
        <dbReference type="SAM" id="MobiDB-lite"/>
    </source>
</evidence>
<proteinExistence type="predicted"/>
<dbReference type="EMBL" id="QKQP01000001">
    <property type="protein sequence ID" value="PZD81772.1"/>
    <property type="molecule type" value="Genomic_DNA"/>
</dbReference>
<dbReference type="AlphaFoldDB" id="A0A2W1KHA2"/>
<dbReference type="Proteomes" id="UP000248886">
    <property type="component" value="Unassembled WGS sequence"/>
</dbReference>
<accession>A0A2W1KHA2</accession>
<name>A0A2W1KHA2_ACIFR</name>
<evidence type="ECO:0000313" key="3">
    <source>
        <dbReference type="Proteomes" id="UP000248886"/>
    </source>
</evidence>
<sequence>MALEDEKQYPGDLVEQDVASLHDMSIEIEAMRKIINEMDFDLELDFETHDRHLMDAVDRLSQKYDLRHLVSQPTAHDKTPCIIHPFLEQRTAEDKALCIIHSFLEQRTAEDKAHCILSSLHDRYFKSIKRVYTLAPHRLTPDQKDRLRVYIKKREMEILGTTSIEFLNSSNIAPSVIESDTLRSKLVAALTNHSSKKHTDRDLPQICEVMDAREDVYEFPHLDYMGEMTYASPNQLEKLLSDFDNRNSSSRISVTDADVIRSLVLDSSNDDDINVLIEQNGLDCVLRERKEAILACSASVAFETMLAEKAEFGPSDLHYSLWKEWHRLKVRAIENIRDESIYDHLLCENDERLTEADKDYAISQNEKTIALVEKRKAEDRKWYAEFCAKLLPAEKAARRQANAATKMRASHRAPHRARRATAGHGAATKAGDDGDGDGGEPPRRSCHTPTPPLRYSLTRHSLISGGAQW</sequence>
<feature type="region of interest" description="Disordered" evidence="1">
    <location>
        <begin position="398"/>
        <end position="469"/>
    </location>
</feature>
<feature type="compositionally biased region" description="Basic residues" evidence="1">
    <location>
        <begin position="408"/>
        <end position="421"/>
    </location>
</feature>
<dbReference type="RefSeq" id="WP_055448960.1">
    <property type="nucleotide sequence ID" value="NZ_AP025160.1"/>
</dbReference>
<comment type="caution">
    <text evidence="2">The sequence shown here is derived from an EMBL/GenBank/DDBJ whole genome shotgun (WGS) entry which is preliminary data.</text>
</comment>